<feature type="coiled-coil region" evidence="1">
    <location>
        <begin position="59"/>
        <end position="86"/>
    </location>
</feature>
<dbReference type="EMBL" id="JAKILJ010000058">
    <property type="protein sequence ID" value="MCL1107359.1"/>
    <property type="molecule type" value="Genomic_DNA"/>
</dbReference>
<comment type="caution">
    <text evidence="2">The sequence shown here is derived from an EMBL/GenBank/DDBJ whole genome shotgun (WGS) entry which is preliminary data.</text>
</comment>
<name>A0A9X1Z8P2_9GAMM</name>
<organism evidence="2 3">
    <name type="scientific">Shewanella algicola</name>
    <dbReference type="NCBI Taxonomy" id="640633"/>
    <lineage>
        <taxon>Bacteria</taxon>
        <taxon>Pseudomonadati</taxon>
        <taxon>Pseudomonadota</taxon>
        <taxon>Gammaproteobacteria</taxon>
        <taxon>Alteromonadales</taxon>
        <taxon>Shewanellaceae</taxon>
        <taxon>Shewanella</taxon>
    </lineage>
</organism>
<proteinExistence type="predicted"/>
<dbReference type="CDD" id="cd07177">
    <property type="entry name" value="terB_like"/>
    <property type="match status" value="1"/>
</dbReference>
<dbReference type="SUPFAM" id="SSF158682">
    <property type="entry name" value="TerB-like"/>
    <property type="match status" value="1"/>
</dbReference>
<keyword evidence="3" id="KW-1185">Reference proteome</keyword>
<evidence type="ECO:0000256" key="1">
    <source>
        <dbReference type="SAM" id="Coils"/>
    </source>
</evidence>
<dbReference type="Proteomes" id="UP001139408">
    <property type="component" value="Unassembled WGS sequence"/>
</dbReference>
<reference evidence="2" key="1">
    <citation type="submission" date="2022-01" db="EMBL/GenBank/DDBJ databases">
        <title>Whole genome-based taxonomy of the Shewanellaceae.</title>
        <authorList>
            <person name="Martin-Rodriguez A.J."/>
        </authorList>
    </citation>
    <scope>NUCLEOTIDE SEQUENCE</scope>
    <source>
        <strain evidence="2">DSM 23803</strain>
    </source>
</reference>
<dbReference type="AlphaFoldDB" id="A0A9X1Z8P2"/>
<evidence type="ECO:0000313" key="2">
    <source>
        <dbReference type="EMBL" id="MCL1107359.1"/>
    </source>
</evidence>
<dbReference type="InterPro" id="IPR029024">
    <property type="entry name" value="TerB-like"/>
</dbReference>
<accession>A0A9X1Z8P2</accession>
<dbReference type="Gene3D" id="1.10.3680.10">
    <property type="entry name" value="TerB-like"/>
    <property type="match status" value="1"/>
</dbReference>
<gene>
    <name evidence="2" type="ORF">L2749_19260</name>
</gene>
<protein>
    <submittedName>
        <fullName evidence="2">Uncharacterized protein</fullName>
    </submittedName>
</protein>
<dbReference type="RefSeq" id="WP_188926783.1">
    <property type="nucleotide sequence ID" value="NZ_BMQI01000056.1"/>
</dbReference>
<keyword evidence="1" id="KW-0175">Coiled coil</keyword>
<evidence type="ECO:0000313" key="3">
    <source>
        <dbReference type="Proteomes" id="UP001139408"/>
    </source>
</evidence>
<sequence>MVYEENIIKMALYVACNDGVLSEEEEEQLVKSSLLNFPSLEQNKIDFWIEEFFEEDLLLENYCDKIAGLEDRLIALKIAIETASADGLDLRENLALSRVISYWNISWEEITSV</sequence>